<dbReference type="Pfam" id="PF00486">
    <property type="entry name" value="Trans_reg_C"/>
    <property type="match status" value="1"/>
</dbReference>
<evidence type="ECO:0000259" key="4">
    <source>
        <dbReference type="PROSITE" id="PS51755"/>
    </source>
</evidence>
<dbReference type="SUPFAM" id="SSF46894">
    <property type="entry name" value="C-terminal effector domain of the bipartite response regulators"/>
    <property type="match status" value="1"/>
</dbReference>
<protein>
    <recommendedName>
        <fullName evidence="4">OmpR/PhoB-type domain-containing protein</fullName>
    </recommendedName>
</protein>
<dbReference type="CDD" id="cd00383">
    <property type="entry name" value="trans_reg_C"/>
    <property type="match status" value="1"/>
</dbReference>
<feature type="domain" description="OmpR/PhoB-type" evidence="4">
    <location>
        <begin position="208"/>
        <end position="305"/>
    </location>
</feature>
<keyword evidence="1 2" id="KW-0238">DNA-binding</keyword>
<keyword evidence="3" id="KW-1133">Transmembrane helix</keyword>
<keyword evidence="3" id="KW-0812">Transmembrane</keyword>
<accession>A0ABN7R6L1</accession>
<evidence type="ECO:0000256" key="2">
    <source>
        <dbReference type="PROSITE-ProRule" id="PRU01091"/>
    </source>
</evidence>
<dbReference type="SMART" id="SM00862">
    <property type="entry name" value="Trans_reg_C"/>
    <property type="match status" value="1"/>
</dbReference>
<evidence type="ECO:0000256" key="3">
    <source>
        <dbReference type="SAM" id="Phobius"/>
    </source>
</evidence>
<dbReference type="Gene3D" id="1.10.10.10">
    <property type="entry name" value="Winged helix-like DNA-binding domain superfamily/Winged helix DNA-binding domain"/>
    <property type="match status" value="1"/>
</dbReference>
<dbReference type="RefSeq" id="WP_229254637.1">
    <property type="nucleotide sequence ID" value="NZ_CAJRAU010000003.1"/>
</dbReference>
<name>A0ABN7R6L1_9BACT</name>
<feature type="DNA-binding region" description="OmpR/PhoB-type" evidence="2">
    <location>
        <begin position="208"/>
        <end position="305"/>
    </location>
</feature>
<dbReference type="EMBL" id="CAJRAU010000003">
    <property type="protein sequence ID" value="CAG5069613.1"/>
    <property type="molecule type" value="Genomic_DNA"/>
</dbReference>
<evidence type="ECO:0000256" key="1">
    <source>
        <dbReference type="ARBA" id="ARBA00023125"/>
    </source>
</evidence>
<dbReference type="PROSITE" id="PS51755">
    <property type="entry name" value="OMPR_PHOB"/>
    <property type="match status" value="1"/>
</dbReference>
<dbReference type="Proteomes" id="UP000679725">
    <property type="component" value="Unassembled WGS sequence"/>
</dbReference>
<evidence type="ECO:0000313" key="6">
    <source>
        <dbReference type="Proteomes" id="UP000679725"/>
    </source>
</evidence>
<comment type="caution">
    <text evidence="5">The sequence shown here is derived from an EMBL/GenBank/DDBJ whole genome shotgun (WGS) entry which is preliminary data.</text>
</comment>
<evidence type="ECO:0000313" key="5">
    <source>
        <dbReference type="EMBL" id="CAG5069613.1"/>
    </source>
</evidence>
<reference evidence="5 6" key="1">
    <citation type="submission" date="2021-04" db="EMBL/GenBank/DDBJ databases">
        <authorList>
            <person name="Rodrigo-Torres L."/>
            <person name="Arahal R. D."/>
            <person name="Lucena T."/>
        </authorList>
    </citation>
    <scope>NUCLEOTIDE SEQUENCE [LARGE SCALE GENOMIC DNA]</scope>
    <source>
        <strain evidence="5 6">CECT 9623</strain>
    </source>
</reference>
<organism evidence="5 6">
    <name type="scientific">Dyadobacter linearis</name>
    <dbReference type="NCBI Taxonomy" id="2823330"/>
    <lineage>
        <taxon>Bacteria</taxon>
        <taxon>Pseudomonadati</taxon>
        <taxon>Bacteroidota</taxon>
        <taxon>Cytophagia</taxon>
        <taxon>Cytophagales</taxon>
        <taxon>Spirosomataceae</taxon>
        <taxon>Dyadobacter</taxon>
    </lineage>
</organism>
<keyword evidence="6" id="KW-1185">Reference proteome</keyword>
<dbReference type="InterPro" id="IPR036388">
    <property type="entry name" value="WH-like_DNA-bd_sf"/>
</dbReference>
<feature type="transmembrane region" description="Helical" evidence="3">
    <location>
        <begin position="168"/>
        <end position="188"/>
    </location>
</feature>
<keyword evidence="3" id="KW-0472">Membrane</keyword>
<dbReference type="InterPro" id="IPR001867">
    <property type="entry name" value="OmpR/PhoB-type_DNA-bd"/>
</dbReference>
<proteinExistence type="predicted"/>
<dbReference type="InterPro" id="IPR016032">
    <property type="entry name" value="Sig_transdc_resp-reg_C-effctor"/>
</dbReference>
<sequence length="307" mass="34442">MQLMDISGNSFNFLRKRLCVCICVAVVLLSGIENAFANNESIRFAEHVNLALRRTAHHLLLQNGDSSTNIPPVNQIDANTFSVRIENLAEYRKLPELLKQSLTVQKIERSYNVMVFNCETGALQLGYNMLDLNQPGGVPCENRDGKAGCFVVQVSFEPNLQKAAAEPFSAWWIFPFGTGLAGLGLFAWKRSRSRKSSNLPVEDKPTSAFETSFGNSVFNSQNLTLTTLDSQHQLTYREAKLLDLFVRHRNQVLERDFILKSVWEDEGITVGRSVDVFVSRLRKLLATDSSIKISAIHGVGYKMEIHS</sequence>
<gene>
    <name evidence="5" type="ORF">DYBT9623_02349</name>
</gene>